<name>A0AAE3D3M4_9HYPH</name>
<dbReference type="AlphaFoldDB" id="A0AAE3D3M4"/>
<dbReference type="Gene3D" id="3.40.50.2020">
    <property type="match status" value="1"/>
</dbReference>
<feature type="domain" description="Phosphoribosyltransferase" evidence="1">
    <location>
        <begin position="69"/>
        <end position="207"/>
    </location>
</feature>
<gene>
    <name evidence="2" type="ORF">K1W69_21745</name>
</gene>
<dbReference type="GO" id="GO:0016757">
    <property type="term" value="F:glycosyltransferase activity"/>
    <property type="evidence" value="ECO:0007669"/>
    <property type="project" value="UniProtKB-KW"/>
</dbReference>
<protein>
    <submittedName>
        <fullName evidence="2">Phosphoribosyltransferase</fullName>
    </submittedName>
</protein>
<keyword evidence="2" id="KW-0328">Glycosyltransferase</keyword>
<dbReference type="SUPFAM" id="SSF53271">
    <property type="entry name" value="PRTase-like"/>
    <property type="match status" value="1"/>
</dbReference>
<comment type="caution">
    <text evidence="2">The sequence shown here is derived from an EMBL/GenBank/DDBJ whole genome shotgun (WGS) entry which is preliminary data.</text>
</comment>
<dbReference type="Proteomes" id="UP001196509">
    <property type="component" value="Unassembled WGS sequence"/>
</dbReference>
<dbReference type="CDD" id="cd06223">
    <property type="entry name" value="PRTases_typeI"/>
    <property type="match status" value="1"/>
</dbReference>
<dbReference type="PANTHER" id="PTHR43218:SF1">
    <property type="entry name" value="PHOSPHORIBOSYLTRANSFERASE"/>
    <property type="match status" value="1"/>
</dbReference>
<accession>A0AAE3D3M4</accession>
<organism evidence="2 3">
    <name type="scientific">Flavimaribacter sediminis</name>
    <dbReference type="NCBI Taxonomy" id="2865987"/>
    <lineage>
        <taxon>Bacteria</taxon>
        <taxon>Pseudomonadati</taxon>
        <taxon>Pseudomonadota</taxon>
        <taxon>Alphaproteobacteria</taxon>
        <taxon>Hyphomicrobiales</taxon>
        <taxon>Rhizobiaceae</taxon>
        <taxon>Flavimaribacter</taxon>
    </lineage>
</organism>
<evidence type="ECO:0000313" key="3">
    <source>
        <dbReference type="Proteomes" id="UP001196509"/>
    </source>
</evidence>
<dbReference type="EMBL" id="JAICBX010000004">
    <property type="protein sequence ID" value="MBW8639833.1"/>
    <property type="molecule type" value="Genomic_DNA"/>
</dbReference>
<proteinExistence type="predicted"/>
<evidence type="ECO:0000313" key="2">
    <source>
        <dbReference type="EMBL" id="MBW8639833.1"/>
    </source>
</evidence>
<sequence>MSDEQDLEPLMHAIDFWQTIEPPGTWDCSRQARFDDLYPAALPDGRQIALPVRVRSGGEEALPSLILNQAAFAVVDALSEALADRLKVHRPEVIVGMPTLGLTLAAETARKLGHDRYVPLGTSRKFWYDIALSVPLNSITSPGQEKRLYIDPRMLPLLENRRFVLVDDVISTGASMASGYRLLQKSAGEPVVLAAAMLQTRRWVDCLDSARTGLSQKVCSVFEVPRLVPDGAGKWMADA</sequence>
<dbReference type="NCBIfam" id="NF004689">
    <property type="entry name" value="PRK06031.1"/>
    <property type="match status" value="1"/>
</dbReference>
<keyword evidence="3" id="KW-1185">Reference proteome</keyword>
<keyword evidence="2" id="KW-0808">Transferase</keyword>
<dbReference type="PANTHER" id="PTHR43218">
    <property type="entry name" value="PHOSPHORIBOSYLTRANSFERASE-RELATED"/>
    <property type="match status" value="1"/>
</dbReference>
<dbReference type="RefSeq" id="WP_220230535.1">
    <property type="nucleotide sequence ID" value="NZ_JAICBX010000004.1"/>
</dbReference>
<dbReference type="InterPro" id="IPR029057">
    <property type="entry name" value="PRTase-like"/>
</dbReference>
<reference evidence="2" key="1">
    <citation type="submission" date="2021-08" db="EMBL/GenBank/DDBJ databases">
        <title>Hoeflea bacterium WL0058 sp. nov., isolated from the sediment.</title>
        <authorList>
            <person name="Wang L."/>
            <person name="Zhang D."/>
        </authorList>
    </citation>
    <scope>NUCLEOTIDE SEQUENCE</scope>
    <source>
        <strain evidence="2">WL0058</strain>
    </source>
</reference>
<dbReference type="Pfam" id="PF00156">
    <property type="entry name" value="Pribosyltran"/>
    <property type="match status" value="1"/>
</dbReference>
<dbReference type="InterPro" id="IPR000836">
    <property type="entry name" value="PRTase_dom"/>
</dbReference>
<evidence type="ECO:0000259" key="1">
    <source>
        <dbReference type="Pfam" id="PF00156"/>
    </source>
</evidence>